<keyword evidence="9" id="KW-0282">Flagellum</keyword>
<dbReference type="Gene3D" id="1.20.1330.10">
    <property type="entry name" value="f41 fragment of flagellin, N-terminal domain"/>
    <property type="match status" value="1"/>
</dbReference>
<evidence type="ECO:0000313" key="10">
    <source>
        <dbReference type="Proteomes" id="UP000027219"/>
    </source>
</evidence>
<comment type="caution">
    <text evidence="9">The sequence shown here is derived from an EMBL/GenBank/DDBJ whole genome shotgun (WGS) entry which is preliminary data.</text>
</comment>
<feature type="compositionally biased region" description="Polar residues" evidence="6">
    <location>
        <begin position="20"/>
        <end position="38"/>
    </location>
</feature>
<evidence type="ECO:0000256" key="3">
    <source>
        <dbReference type="ARBA" id="ARBA00023054"/>
    </source>
</evidence>
<comment type="function">
    <text evidence="5">Flagellin is the subunit protein which polymerizes to form the filaments of bacterial flagella.</text>
</comment>
<dbReference type="InterPro" id="IPR001029">
    <property type="entry name" value="Flagellin_N"/>
</dbReference>
<dbReference type="GO" id="GO:0005198">
    <property type="term" value="F:structural molecule activity"/>
    <property type="evidence" value="ECO:0007669"/>
    <property type="project" value="UniProtKB-UniRule"/>
</dbReference>
<dbReference type="STRING" id="212667.VFDL14_00980"/>
<sequence length="375" mass="40192">MVSIQTNISSSIAQRHLGEAQSQAVDAQSKLQSGSRINAGSDDAAGLQIANRLKAQTRGIDAALSNATNADSIAQTAEGALHESTNMLQKLRDLGLQASNGALSRDERESIQIESEMLINDLDRIASATTFAGDELFDGSFGKRNFNLGPDSNAVSLTLKSMYTNIPQMGGQFTEANSDVDENWRVSSDDQGLRISYQDSNDESQALDFKLKEGDDIYQVATYINGQQDVVRASVNEEHQLQLFSAHANSPQGFEVSGSAANTFNFGDTQSISLDDVDMTTVGGAQLGVAVIDASLNYVDGHRSEIGGFQNGVSRTMNSLNNTFHRIADSEGQIKDTDYAKVTTELTKSQMLERATSTLLAQANQDTGTALSLLG</sequence>
<dbReference type="AlphaFoldDB" id="A0A066UKK2"/>
<dbReference type="InterPro" id="IPR042187">
    <property type="entry name" value="Flagellin_C_sub2"/>
</dbReference>
<name>A0A066UKK2_9VIBR</name>
<dbReference type="Pfam" id="PF00700">
    <property type="entry name" value="Flagellin_C"/>
    <property type="match status" value="1"/>
</dbReference>
<comment type="similarity">
    <text evidence="1 5">Belongs to the bacterial flagellin family.</text>
</comment>
<accession>A0A066UKK2</accession>
<reference evidence="9 10" key="1">
    <citation type="submission" date="2014-02" db="EMBL/GenBank/DDBJ databases">
        <title>Vibrio fortis Dalian14 Genome Sequencing.</title>
        <authorList>
            <person name="Wang Y."/>
            <person name="Song L."/>
            <person name="Liu G."/>
            <person name="Ding J."/>
        </authorList>
    </citation>
    <scope>NUCLEOTIDE SEQUENCE [LARGE SCALE GENOMIC DNA]</scope>
    <source>
        <strain evidence="9 10">Dalian14</strain>
    </source>
</reference>
<dbReference type="GO" id="GO:0005576">
    <property type="term" value="C:extracellular region"/>
    <property type="evidence" value="ECO:0007669"/>
    <property type="project" value="UniProtKB-SubCell"/>
</dbReference>
<dbReference type="OrthoDB" id="9796789at2"/>
<keyword evidence="4 5" id="KW-0975">Bacterial flagellum</keyword>
<dbReference type="NCBIfam" id="NF006468">
    <property type="entry name" value="PRK08869.1-3"/>
    <property type="match status" value="1"/>
</dbReference>
<gene>
    <name evidence="9" type="ORF">VFDL14_00980</name>
</gene>
<feature type="domain" description="Flagellin C-terminal" evidence="8">
    <location>
        <begin position="290"/>
        <end position="374"/>
    </location>
</feature>
<dbReference type="InterPro" id="IPR010810">
    <property type="entry name" value="Flagellin_hook_IN_motif"/>
</dbReference>
<evidence type="ECO:0000256" key="1">
    <source>
        <dbReference type="ARBA" id="ARBA00005709"/>
    </source>
</evidence>
<protein>
    <recommendedName>
        <fullName evidence="5">Flagellin</fullName>
    </recommendedName>
</protein>
<feature type="domain" description="Flagellin N-terminal" evidence="7">
    <location>
        <begin position="4"/>
        <end position="140"/>
    </location>
</feature>
<dbReference type="PANTHER" id="PTHR42792">
    <property type="entry name" value="FLAGELLIN"/>
    <property type="match status" value="1"/>
</dbReference>
<dbReference type="Pfam" id="PF07196">
    <property type="entry name" value="Flagellin_IN"/>
    <property type="match status" value="1"/>
</dbReference>
<feature type="region of interest" description="Disordered" evidence="6">
    <location>
        <begin position="19"/>
        <end position="39"/>
    </location>
</feature>
<dbReference type="PRINTS" id="PR00207">
    <property type="entry name" value="FLAGELLIN"/>
</dbReference>
<dbReference type="PANTHER" id="PTHR42792:SF2">
    <property type="entry name" value="FLAGELLIN"/>
    <property type="match status" value="1"/>
</dbReference>
<evidence type="ECO:0000313" key="9">
    <source>
        <dbReference type="EMBL" id="KDN27590.1"/>
    </source>
</evidence>
<evidence type="ECO:0000256" key="5">
    <source>
        <dbReference type="RuleBase" id="RU362073"/>
    </source>
</evidence>
<dbReference type="Gene3D" id="3.30.70.2120">
    <property type="match status" value="1"/>
</dbReference>
<evidence type="ECO:0000256" key="2">
    <source>
        <dbReference type="ARBA" id="ARBA00022525"/>
    </source>
</evidence>
<dbReference type="EMBL" id="JFFR01000025">
    <property type="protein sequence ID" value="KDN27590.1"/>
    <property type="molecule type" value="Genomic_DNA"/>
</dbReference>
<keyword evidence="9" id="KW-0969">Cilium</keyword>
<keyword evidence="2 5" id="KW-0964">Secreted</keyword>
<dbReference type="SUPFAM" id="SSF64518">
    <property type="entry name" value="Phase 1 flagellin"/>
    <property type="match status" value="1"/>
</dbReference>
<dbReference type="GO" id="GO:0009288">
    <property type="term" value="C:bacterial-type flagellum"/>
    <property type="evidence" value="ECO:0007669"/>
    <property type="project" value="UniProtKB-SubCell"/>
</dbReference>
<dbReference type="Proteomes" id="UP000027219">
    <property type="component" value="Unassembled WGS sequence"/>
</dbReference>
<proteinExistence type="inferred from homology"/>
<dbReference type="Pfam" id="PF00669">
    <property type="entry name" value="Flagellin_N"/>
    <property type="match status" value="1"/>
</dbReference>
<evidence type="ECO:0000259" key="8">
    <source>
        <dbReference type="Pfam" id="PF00700"/>
    </source>
</evidence>
<organism evidence="9 10">
    <name type="scientific">Vibrio fortis</name>
    <dbReference type="NCBI Taxonomy" id="212667"/>
    <lineage>
        <taxon>Bacteria</taxon>
        <taxon>Pseudomonadati</taxon>
        <taxon>Pseudomonadota</taxon>
        <taxon>Gammaproteobacteria</taxon>
        <taxon>Vibrionales</taxon>
        <taxon>Vibrionaceae</taxon>
        <taxon>Vibrio</taxon>
    </lineage>
</organism>
<keyword evidence="3" id="KW-0175">Coiled coil</keyword>
<dbReference type="InterPro" id="IPR001492">
    <property type="entry name" value="Flagellin"/>
</dbReference>
<keyword evidence="9" id="KW-0966">Cell projection</keyword>
<evidence type="ECO:0000256" key="6">
    <source>
        <dbReference type="SAM" id="MobiDB-lite"/>
    </source>
</evidence>
<evidence type="ECO:0000259" key="7">
    <source>
        <dbReference type="Pfam" id="PF00669"/>
    </source>
</evidence>
<keyword evidence="10" id="KW-1185">Reference proteome</keyword>
<dbReference type="InterPro" id="IPR046358">
    <property type="entry name" value="Flagellin_C"/>
</dbReference>
<dbReference type="Gene3D" id="6.10.10.10">
    <property type="entry name" value="Flagellar export chaperone, C-terminal domain"/>
    <property type="match status" value="1"/>
</dbReference>
<evidence type="ECO:0000256" key="4">
    <source>
        <dbReference type="ARBA" id="ARBA00023143"/>
    </source>
</evidence>
<dbReference type="RefSeq" id="WP_032551814.1">
    <property type="nucleotide sequence ID" value="NZ_JFFR01000025.1"/>
</dbReference>
<comment type="subcellular location">
    <subcellularLocation>
        <location evidence="5">Secreted</location>
    </subcellularLocation>
    <subcellularLocation>
        <location evidence="5">Bacterial flagellum</location>
    </subcellularLocation>
</comment>